<feature type="region of interest" description="Disordered" evidence="1">
    <location>
        <begin position="48"/>
        <end position="93"/>
    </location>
</feature>
<protein>
    <submittedName>
        <fullName evidence="2">Uncharacterized protein</fullName>
    </submittedName>
</protein>
<comment type="caution">
    <text evidence="2">The sequence shown here is derived from an EMBL/GenBank/DDBJ whole genome shotgun (WGS) entry which is preliminary data.</text>
</comment>
<evidence type="ECO:0000313" key="2">
    <source>
        <dbReference type="EMBL" id="KAF6330284.1"/>
    </source>
</evidence>
<dbReference type="Proteomes" id="UP000527355">
    <property type="component" value="Unassembled WGS sequence"/>
</dbReference>
<name>A0A7J7VYM0_MYOMY</name>
<reference evidence="2 3" key="1">
    <citation type="journal article" date="2020" name="Nature">
        <title>Six reference-quality genomes reveal evolution of bat adaptations.</title>
        <authorList>
            <person name="Jebb D."/>
            <person name="Huang Z."/>
            <person name="Pippel M."/>
            <person name="Hughes G.M."/>
            <person name="Lavrichenko K."/>
            <person name="Devanna P."/>
            <person name="Winkler S."/>
            <person name="Jermiin L.S."/>
            <person name="Skirmuntt E.C."/>
            <person name="Katzourakis A."/>
            <person name="Burkitt-Gray L."/>
            <person name="Ray D.A."/>
            <person name="Sullivan K.A.M."/>
            <person name="Roscito J.G."/>
            <person name="Kirilenko B.M."/>
            <person name="Davalos L.M."/>
            <person name="Corthals A.P."/>
            <person name="Power M.L."/>
            <person name="Jones G."/>
            <person name="Ransome R.D."/>
            <person name="Dechmann D.K.N."/>
            <person name="Locatelli A.G."/>
            <person name="Puechmaille S.J."/>
            <person name="Fedrigo O."/>
            <person name="Jarvis E.D."/>
            <person name="Hiller M."/>
            <person name="Vernes S.C."/>
            <person name="Myers E.W."/>
            <person name="Teeling E.C."/>
        </authorList>
    </citation>
    <scope>NUCLEOTIDE SEQUENCE [LARGE SCALE GENOMIC DNA]</scope>
    <source>
        <strain evidence="2">MMyoMyo1</strain>
        <tissue evidence="2">Flight muscle</tissue>
    </source>
</reference>
<dbReference type="EMBL" id="JABWUV010000009">
    <property type="protein sequence ID" value="KAF6330284.1"/>
    <property type="molecule type" value="Genomic_DNA"/>
</dbReference>
<evidence type="ECO:0000313" key="3">
    <source>
        <dbReference type="Proteomes" id="UP000527355"/>
    </source>
</evidence>
<proteinExistence type="predicted"/>
<accession>A0A7J7VYM0</accession>
<dbReference type="AlphaFoldDB" id="A0A7J7VYM0"/>
<evidence type="ECO:0000256" key="1">
    <source>
        <dbReference type="SAM" id="MobiDB-lite"/>
    </source>
</evidence>
<sequence length="123" mass="13645">MLERPLRPLTHVLSPERCQKQTDCMKTVSPERDNVSKVTEQDSVTIPEWHHSLLLGDTRGKQGEPSGDWEADSPCPSSGEHCPPPHPYLRPQHPGLVLERVNCTLPAGKTALQPLKDDIKGGR</sequence>
<organism evidence="2 3">
    <name type="scientific">Myotis myotis</name>
    <name type="common">Greater mouse-eared bat</name>
    <name type="synonym">Vespertilio myotis</name>
    <dbReference type="NCBI Taxonomy" id="51298"/>
    <lineage>
        <taxon>Eukaryota</taxon>
        <taxon>Metazoa</taxon>
        <taxon>Chordata</taxon>
        <taxon>Craniata</taxon>
        <taxon>Vertebrata</taxon>
        <taxon>Euteleostomi</taxon>
        <taxon>Mammalia</taxon>
        <taxon>Eutheria</taxon>
        <taxon>Laurasiatheria</taxon>
        <taxon>Chiroptera</taxon>
        <taxon>Yangochiroptera</taxon>
        <taxon>Vespertilionidae</taxon>
        <taxon>Myotis</taxon>
    </lineage>
</organism>
<gene>
    <name evidence="2" type="ORF">mMyoMyo1_012275</name>
</gene>
<keyword evidence="3" id="KW-1185">Reference proteome</keyword>